<dbReference type="OrthoDB" id="6772813at2759"/>
<proteinExistence type="predicted"/>
<reference evidence="1" key="1">
    <citation type="submission" date="2022-01" db="EMBL/GenBank/DDBJ databases">
        <authorList>
            <person name="King R."/>
        </authorList>
    </citation>
    <scope>NUCLEOTIDE SEQUENCE</scope>
</reference>
<dbReference type="SUPFAM" id="SSF50249">
    <property type="entry name" value="Nucleic acid-binding proteins"/>
    <property type="match status" value="1"/>
</dbReference>
<accession>A0A9N9T194</accession>
<keyword evidence="2" id="KW-1185">Reference proteome</keyword>
<evidence type="ECO:0000313" key="2">
    <source>
        <dbReference type="Proteomes" id="UP001153709"/>
    </source>
</evidence>
<protein>
    <submittedName>
        <fullName evidence="1">Uncharacterized protein</fullName>
    </submittedName>
</protein>
<gene>
    <name evidence="1" type="ORF">DIABBA_LOCUS6977</name>
</gene>
<dbReference type="Proteomes" id="UP001153709">
    <property type="component" value="Chromosome 4"/>
</dbReference>
<dbReference type="EMBL" id="OU898279">
    <property type="protein sequence ID" value="CAG9833588.1"/>
    <property type="molecule type" value="Genomic_DNA"/>
</dbReference>
<dbReference type="Gene3D" id="2.40.50.140">
    <property type="entry name" value="Nucleic acid-binding proteins"/>
    <property type="match status" value="1"/>
</dbReference>
<evidence type="ECO:0000313" key="1">
    <source>
        <dbReference type="EMBL" id="CAG9833588.1"/>
    </source>
</evidence>
<name>A0A9N9T194_DIABA</name>
<dbReference type="InterPro" id="IPR012340">
    <property type="entry name" value="NA-bd_OB-fold"/>
</dbReference>
<organism evidence="1 2">
    <name type="scientific">Diabrotica balteata</name>
    <name type="common">Banded cucumber beetle</name>
    <dbReference type="NCBI Taxonomy" id="107213"/>
    <lineage>
        <taxon>Eukaryota</taxon>
        <taxon>Metazoa</taxon>
        <taxon>Ecdysozoa</taxon>
        <taxon>Arthropoda</taxon>
        <taxon>Hexapoda</taxon>
        <taxon>Insecta</taxon>
        <taxon>Pterygota</taxon>
        <taxon>Neoptera</taxon>
        <taxon>Endopterygota</taxon>
        <taxon>Coleoptera</taxon>
        <taxon>Polyphaga</taxon>
        <taxon>Cucujiformia</taxon>
        <taxon>Chrysomeloidea</taxon>
        <taxon>Chrysomelidae</taxon>
        <taxon>Galerucinae</taxon>
        <taxon>Diabroticina</taxon>
        <taxon>Diabroticites</taxon>
        <taxon>Diabrotica</taxon>
    </lineage>
</organism>
<sequence>MEGTSSTAELEIFESEKWVITKNENGAVKVANCEEEETRIYDKTREWIVTEDENDPENDPKYEHTPMTSKNIGRFFICDLFTADKVENGFVCKDMTFSQVLLCGNVVHRYEYSQHYFIDVDDGTSVIRCIISVNTLNNLKKLDSDLEACNEWLLRKTTNKSSWVKGAQITMSSINYLQKTVPAFNEIELGDTIKIFGRLKENSYGRNVFIQKIWIEQNNPLVFNKYLEEMINVYENQYSIRFNNRLD</sequence>
<dbReference type="AlphaFoldDB" id="A0A9N9T194"/>